<keyword evidence="1" id="KW-0813">Transport</keyword>
<dbReference type="GO" id="GO:0005886">
    <property type="term" value="C:plasma membrane"/>
    <property type="evidence" value="ECO:0007669"/>
    <property type="project" value="TreeGrafter"/>
</dbReference>
<evidence type="ECO:0000256" key="8">
    <source>
        <dbReference type="ARBA" id="ARBA00023136"/>
    </source>
</evidence>
<evidence type="ECO:0000256" key="4">
    <source>
        <dbReference type="ARBA" id="ARBA00022643"/>
    </source>
</evidence>
<keyword evidence="8 9" id="KW-0472">Membrane</keyword>
<feature type="transmembrane region" description="Helical" evidence="9">
    <location>
        <begin position="175"/>
        <end position="193"/>
    </location>
</feature>
<evidence type="ECO:0000256" key="9">
    <source>
        <dbReference type="SAM" id="Phobius"/>
    </source>
</evidence>
<evidence type="ECO:0000313" key="10">
    <source>
        <dbReference type="EMBL" id="MTF39995.1"/>
    </source>
</evidence>
<comment type="caution">
    <text evidence="10">The sequence shown here is derived from an EMBL/GenBank/DDBJ whole genome shotgun (WGS) entry which is preliminary data.</text>
</comment>
<reference evidence="10 11" key="1">
    <citation type="submission" date="2019-11" db="EMBL/GenBank/DDBJ databases">
        <title>Isolation of a new High Light Tolerant Cyanobacteria.</title>
        <authorList>
            <person name="Dobson Z."/>
            <person name="Vaughn N."/>
            <person name="Vaughn M."/>
            <person name="Fromme P."/>
            <person name="Mazor Y."/>
        </authorList>
    </citation>
    <scope>NUCLEOTIDE SEQUENCE [LARGE SCALE GENOMIC DNA]</scope>
    <source>
        <strain evidence="10 11">0216</strain>
    </source>
</reference>
<keyword evidence="5 9" id="KW-0812">Transmembrane</keyword>
<dbReference type="GO" id="GO:0055085">
    <property type="term" value="P:transmembrane transport"/>
    <property type="evidence" value="ECO:0007669"/>
    <property type="project" value="InterPro"/>
</dbReference>
<dbReference type="PANTHER" id="PTHR30578:SF0">
    <property type="entry name" value="ION-TRANSLOCATING OXIDOREDUCTASE COMPLEX SUBUNIT D"/>
    <property type="match status" value="1"/>
</dbReference>
<feature type="transmembrane region" description="Helical" evidence="9">
    <location>
        <begin position="36"/>
        <end position="55"/>
    </location>
</feature>
<protein>
    <submittedName>
        <fullName evidence="10">Na+-transporting NADH:ubiquinone oxidoreductase, subunit NqrB</fullName>
    </submittedName>
</protein>
<organism evidence="10 11">
    <name type="scientific">Cyanobacterium aponinum 0216</name>
    <dbReference type="NCBI Taxonomy" id="2676140"/>
    <lineage>
        <taxon>Bacteria</taxon>
        <taxon>Bacillati</taxon>
        <taxon>Cyanobacteriota</taxon>
        <taxon>Cyanophyceae</taxon>
        <taxon>Oscillatoriophycideae</taxon>
        <taxon>Chroococcales</taxon>
        <taxon>Geminocystaceae</taxon>
        <taxon>Cyanobacterium</taxon>
    </lineage>
</organism>
<name>A0A844H0V2_9CHRO</name>
<dbReference type="PANTHER" id="PTHR30578">
    <property type="entry name" value="ELECTRON TRANSPORT COMPLEX PROTEIN RNFD"/>
    <property type="match status" value="1"/>
</dbReference>
<feature type="transmembrane region" description="Helical" evidence="9">
    <location>
        <begin position="230"/>
        <end position="249"/>
    </location>
</feature>
<evidence type="ECO:0000256" key="3">
    <source>
        <dbReference type="ARBA" id="ARBA00022630"/>
    </source>
</evidence>
<dbReference type="InterPro" id="IPR004338">
    <property type="entry name" value="NqrB/RnfD"/>
</dbReference>
<evidence type="ECO:0000256" key="7">
    <source>
        <dbReference type="ARBA" id="ARBA00022989"/>
    </source>
</evidence>
<feature type="transmembrane region" description="Helical" evidence="9">
    <location>
        <begin position="123"/>
        <end position="143"/>
    </location>
</feature>
<evidence type="ECO:0000313" key="11">
    <source>
        <dbReference type="Proteomes" id="UP000437131"/>
    </source>
</evidence>
<dbReference type="RefSeq" id="WP_155084346.1">
    <property type="nucleotide sequence ID" value="NZ_WMIA01000020.1"/>
</dbReference>
<gene>
    <name evidence="10" type="ORF">GGC33_13810</name>
</gene>
<feature type="transmembrane region" description="Helical" evidence="9">
    <location>
        <begin position="255"/>
        <end position="272"/>
    </location>
</feature>
<keyword evidence="6" id="KW-1278">Translocase</keyword>
<keyword evidence="10" id="KW-0830">Ubiquinone</keyword>
<dbReference type="Proteomes" id="UP000437131">
    <property type="component" value="Unassembled WGS sequence"/>
</dbReference>
<evidence type="ECO:0000256" key="6">
    <source>
        <dbReference type="ARBA" id="ARBA00022967"/>
    </source>
</evidence>
<keyword evidence="3" id="KW-0285">Flavoprotein</keyword>
<sequence>MKVFQDARDYQILFLSLFLSLGVVNRDWTLSPIRVVLIIIACLLVQFLCESLTHYQQKINTLINKNYNEKILESISFQGWKSALITSLGLSLLLRANDISTLVIASAIAIASKFIFKYHNKHFFNPANFGIIGVLLLTNDGWISPGQWGSDWLYLGLFLATGAMVLKKVGRWETTAVFLSTYGILEAIYNYYLGWNFEVLLHQLMTGSLLVFAFFMLSDPRSIPDGKNGRIIWAITIAFLGFILGNLFFINNGVFWSLFIISPLTILFDLIWKGNRFRWRYSINS</sequence>
<proteinExistence type="predicted"/>
<dbReference type="Pfam" id="PF03116">
    <property type="entry name" value="NQR2_RnfD_RnfE"/>
    <property type="match status" value="1"/>
</dbReference>
<evidence type="ECO:0000256" key="1">
    <source>
        <dbReference type="ARBA" id="ARBA00022448"/>
    </source>
</evidence>
<keyword evidence="7 9" id="KW-1133">Transmembrane helix</keyword>
<evidence type="ECO:0000256" key="2">
    <source>
        <dbReference type="ARBA" id="ARBA00022553"/>
    </source>
</evidence>
<keyword evidence="2" id="KW-0597">Phosphoprotein</keyword>
<evidence type="ECO:0000256" key="5">
    <source>
        <dbReference type="ARBA" id="ARBA00022692"/>
    </source>
</evidence>
<feature type="transmembrane region" description="Helical" evidence="9">
    <location>
        <begin position="199"/>
        <end position="218"/>
    </location>
</feature>
<accession>A0A844H0V2</accession>
<keyword evidence="4" id="KW-0288">FMN</keyword>
<feature type="transmembrane region" description="Helical" evidence="9">
    <location>
        <begin position="149"/>
        <end position="166"/>
    </location>
</feature>
<dbReference type="EMBL" id="WMIA01000020">
    <property type="protein sequence ID" value="MTF39995.1"/>
    <property type="molecule type" value="Genomic_DNA"/>
</dbReference>
<dbReference type="AlphaFoldDB" id="A0A844H0V2"/>